<dbReference type="InterPro" id="IPR016833">
    <property type="entry name" value="Put_Na-Bile_cotransptr"/>
</dbReference>
<dbReference type="PANTHER" id="PTHR18640">
    <property type="entry name" value="SOLUTE CARRIER FAMILY 10 MEMBER 7"/>
    <property type="match status" value="1"/>
</dbReference>
<reference evidence="2 3" key="1">
    <citation type="submission" date="2023-02" db="EMBL/GenBank/DDBJ databases">
        <title>Defining the Infant Male Urobiome and Moving Towards Mechanisms in Urobiome Research.</title>
        <authorList>
            <person name="Reasoner S."/>
            <person name="Flores V."/>
            <person name="Van Horn G."/>
            <person name="Morales G."/>
            <person name="Peard L."/>
            <person name="Abelson B."/>
            <person name="Manuel C."/>
            <person name="Lee J."/>
            <person name="Baker B."/>
            <person name="Williams T."/>
            <person name="Schmitz J."/>
            <person name="Clayton D."/>
            <person name="Hadjifrangiskou M."/>
        </authorList>
    </citation>
    <scope>NUCLEOTIDE SEQUENCE [LARGE SCALE GENOMIC DNA]</scope>
    <source>
        <strain evidence="2 3">AS1053</strain>
    </source>
</reference>
<protein>
    <submittedName>
        <fullName evidence="2">Bile acid:sodium symporter</fullName>
    </submittedName>
</protein>
<dbReference type="EMBL" id="JARBHI010000012">
    <property type="protein sequence ID" value="MDE1656640.1"/>
    <property type="molecule type" value="Genomic_DNA"/>
</dbReference>
<keyword evidence="1" id="KW-0812">Transmembrane</keyword>
<feature type="transmembrane region" description="Helical" evidence="1">
    <location>
        <begin position="92"/>
        <end position="113"/>
    </location>
</feature>
<feature type="transmembrane region" description="Helical" evidence="1">
    <location>
        <begin position="187"/>
        <end position="211"/>
    </location>
</feature>
<dbReference type="PANTHER" id="PTHR18640:SF5">
    <property type="entry name" value="SODIUM_BILE ACID COTRANSPORTER 7"/>
    <property type="match status" value="1"/>
</dbReference>
<feature type="transmembrane region" description="Helical" evidence="1">
    <location>
        <begin position="32"/>
        <end position="48"/>
    </location>
</feature>
<keyword evidence="1" id="KW-0472">Membrane</keyword>
<organism evidence="2 3">
    <name type="scientific">Actinotignum sanguinis</name>
    <dbReference type="NCBI Taxonomy" id="1445614"/>
    <lineage>
        <taxon>Bacteria</taxon>
        <taxon>Bacillati</taxon>
        <taxon>Actinomycetota</taxon>
        <taxon>Actinomycetes</taxon>
        <taxon>Actinomycetales</taxon>
        <taxon>Actinomycetaceae</taxon>
        <taxon>Actinotignum</taxon>
    </lineage>
</organism>
<name>A0ABT5V6P9_9ACTO</name>
<dbReference type="Pfam" id="PF13593">
    <property type="entry name" value="SBF_like"/>
    <property type="match status" value="1"/>
</dbReference>
<dbReference type="RefSeq" id="WP_274734400.1">
    <property type="nucleotide sequence ID" value="NZ_CAMXYX010000003.1"/>
</dbReference>
<feature type="transmembrane region" description="Helical" evidence="1">
    <location>
        <begin position="54"/>
        <end position="71"/>
    </location>
</feature>
<sequence length="340" mass="36399">MATNRAHNRGNDREHKGIHRGARLLRYRPDPLVAGIILAMIAGLLIPAPSTLRAHLGTVSDLAVACVFLVYGMRLRTRDVLAGLRNIKLQGLVFLCTYLIFPLLGFALGHLVAPILGPAFALGFLYLALLPSTIQSSVTMVSIARGNVAAAVTSATVSNIAGIFLTPLLVLLFLHVEGASAGSINSVLLKLLLPFIIGQCLQPWVGTWFRAHPRLVRTVDNSSIILIVLSSVLNATAEGAWVGVTLWTILGLLALCCVLLAAMLCVTWWLGGLARMSVEDRIVVLMCGSKKSLATGLPMAKALFSPATVAPLSVPVVIFHQLQIFVCAILARRLARRLAD</sequence>
<dbReference type="Proteomes" id="UP001219297">
    <property type="component" value="Unassembled WGS sequence"/>
</dbReference>
<keyword evidence="1" id="KW-1133">Transmembrane helix</keyword>
<comment type="caution">
    <text evidence="2">The sequence shown here is derived from an EMBL/GenBank/DDBJ whole genome shotgun (WGS) entry which is preliminary data.</text>
</comment>
<dbReference type="Gene3D" id="1.20.1530.20">
    <property type="match status" value="1"/>
</dbReference>
<evidence type="ECO:0000313" key="2">
    <source>
        <dbReference type="EMBL" id="MDE1656640.1"/>
    </source>
</evidence>
<evidence type="ECO:0000313" key="3">
    <source>
        <dbReference type="Proteomes" id="UP001219297"/>
    </source>
</evidence>
<accession>A0ABT5V6P9</accession>
<dbReference type="InterPro" id="IPR038770">
    <property type="entry name" value="Na+/solute_symporter_sf"/>
</dbReference>
<keyword evidence="3" id="KW-1185">Reference proteome</keyword>
<feature type="transmembrane region" description="Helical" evidence="1">
    <location>
        <begin position="148"/>
        <end position="175"/>
    </location>
</feature>
<proteinExistence type="predicted"/>
<feature type="transmembrane region" description="Helical" evidence="1">
    <location>
        <begin position="119"/>
        <end position="141"/>
    </location>
</feature>
<dbReference type="GeneID" id="83608993"/>
<dbReference type="PIRSF" id="PIRSF026166">
    <property type="entry name" value="UCP026166"/>
    <property type="match status" value="1"/>
</dbReference>
<feature type="transmembrane region" description="Helical" evidence="1">
    <location>
        <begin position="223"/>
        <end position="243"/>
    </location>
</feature>
<feature type="transmembrane region" description="Helical" evidence="1">
    <location>
        <begin position="249"/>
        <end position="270"/>
    </location>
</feature>
<evidence type="ECO:0000256" key="1">
    <source>
        <dbReference type="SAM" id="Phobius"/>
    </source>
</evidence>
<gene>
    <name evidence="2" type="ORF">PWJ81_06110</name>
</gene>